<sequence>MKSFNLVVSLDGIDTPITVSEADGIYEIIHEGHIIAALRPPGEDWQLLPLDELIEEVSLFESDLNPQSHQIVLHSPVINQIIAEIENR</sequence>
<dbReference type="EMBL" id="SLWO01000006">
    <property type="protein sequence ID" value="TCO22529.1"/>
    <property type="molecule type" value="Genomic_DNA"/>
</dbReference>
<reference evidence="1" key="1">
    <citation type="journal article" date="2014" name="Int. J. Syst. Evol. Microbiol.">
        <title>Complete genome of a new Firmicutes species belonging to the dominant human colonic microbiota ('Ruminococcus bicirculans') reveals two chromosomes and a selective capacity to utilize plant glucans.</title>
        <authorList>
            <consortium name="NISC Comparative Sequencing Program"/>
            <person name="Wegmann U."/>
            <person name="Louis P."/>
            <person name="Goesmann A."/>
            <person name="Henrissat B."/>
            <person name="Duncan S.H."/>
            <person name="Flint H.J."/>
        </authorList>
    </citation>
    <scope>NUCLEOTIDE SEQUENCE</scope>
    <source>
        <strain evidence="1">CGMCC 1.15644</strain>
    </source>
</reference>
<evidence type="ECO:0000313" key="1">
    <source>
        <dbReference type="EMBL" id="GGE65253.1"/>
    </source>
</evidence>
<reference evidence="4" key="2">
    <citation type="journal article" date="2019" name="Int. J. Syst. Evol. Microbiol.">
        <title>The Global Catalogue of Microorganisms (GCM) 10K type strain sequencing project: providing services to taxonomists for standard genome sequencing and annotation.</title>
        <authorList>
            <consortium name="The Broad Institute Genomics Platform"/>
            <consortium name="The Broad Institute Genome Sequencing Center for Infectious Disease"/>
            <person name="Wu L."/>
            <person name="Ma J."/>
        </authorList>
    </citation>
    <scope>NUCLEOTIDE SEQUENCE [LARGE SCALE GENOMIC DNA]</scope>
    <source>
        <strain evidence="4">CGMCC 1.15644</strain>
    </source>
</reference>
<reference evidence="1" key="4">
    <citation type="submission" date="2024-05" db="EMBL/GenBank/DDBJ databases">
        <authorList>
            <person name="Sun Q."/>
            <person name="Zhou Y."/>
        </authorList>
    </citation>
    <scope>NUCLEOTIDE SEQUENCE</scope>
    <source>
        <strain evidence="1">CGMCC 1.15644</strain>
    </source>
</reference>
<dbReference type="Proteomes" id="UP000295684">
    <property type="component" value="Unassembled WGS sequence"/>
</dbReference>
<keyword evidence="4" id="KW-1185">Reference proteome</keyword>
<organism evidence="2 3">
    <name type="scientific">Pedobacter psychrotolerans</name>
    <dbReference type="NCBI Taxonomy" id="1843235"/>
    <lineage>
        <taxon>Bacteria</taxon>
        <taxon>Pseudomonadati</taxon>
        <taxon>Bacteroidota</taxon>
        <taxon>Sphingobacteriia</taxon>
        <taxon>Sphingobacteriales</taxon>
        <taxon>Sphingobacteriaceae</taxon>
        <taxon>Pedobacter</taxon>
    </lineage>
</organism>
<dbReference type="RefSeq" id="WP_132534449.1">
    <property type="nucleotide sequence ID" value="NZ_BMJO01000006.1"/>
</dbReference>
<proteinExistence type="predicted"/>
<accession>A0A4R2H8D9</accession>
<name>A0A4R2H8D9_9SPHI</name>
<comment type="caution">
    <text evidence="2">The sequence shown here is derived from an EMBL/GenBank/DDBJ whole genome shotgun (WGS) entry which is preliminary data.</text>
</comment>
<gene>
    <name evidence="2" type="ORF">EV200_106171</name>
    <name evidence="1" type="ORF">GCM10011413_34640</name>
</gene>
<protein>
    <submittedName>
        <fullName evidence="2">Uncharacterized protein</fullName>
    </submittedName>
</protein>
<dbReference type="EMBL" id="BMJO01000006">
    <property type="protein sequence ID" value="GGE65253.1"/>
    <property type="molecule type" value="Genomic_DNA"/>
</dbReference>
<evidence type="ECO:0000313" key="4">
    <source>
        <dbReference type="Proteomes" id="UP000622648"/>
    </source>
</evidence>
<dbReference type="AlphaFoldDB" id="A0A4R2H8D9"/>
<dbReference type="Proteomes" id="UP000622648">
    <property type="component" value="Unassembled WGS sequence"/>
</dbReference>
<dbReference type="OrthoDB" id="770073at2"/>
<evidence type="ECO:0000313" key="2">
    <source>
        <dbReference type="EMBL" id="TCO22529.1"/>
    </source>
</evidence>
<evidence type="ECO:0000313" key="3">
    <source>
        <dbReference type="Proteomes" id="UP000295684"/>
    </source>
</evidence>
<reference evidence="2 3" key="3">
    <citation type="submission" date="2019-03" db="EMBL/GenBank/DDBJ databases">
        <title>Genomic Encyclopedia of Type Strains, Phase IV (KMG-IV): sequencing the most valuable type-strain genomes for metagenomic binning, comparative biology and taxonomic classification.</title>
        <authorList>
            <person name="Goeker M."/>
        </authorList>
    </citation>
    <scope>NUCLEOTIDE SEQUENCE [LARGE SCALE GENOMIC DNA]</scope>
    <source>
        <strain evidence="2 3">DSM 103236</strain>
    </source>
</reference>